<dbReference type="EMBL" id="JAAGWY010000001">
    <property type="protein sequence ID" value="NEN05236.1"/>
    <property type="molecule type" value="Genomic_DNA"/>
</dbReference>
<evidence type="ECO:0008006" key="4">
    <source>
        <dbReference type="Google" id="ProtNLM"/>
    </source>
</evidence>
<protein>
    <recommendedName>
        <fullName evidence="4">HdeD family acid-resistance protein</fullName>
    </recommendedName>
</protein>
<dbReference type="AlphaFoldDB" id="A0A6L9XVA7"/>
<feature type="transmembrane region" description="Helical" evidence="1">
    <location>
        <begin position="131"/>
        <end position="148"/>
    </location>
</feature>
<proteinExistence type="predicted"/>
<organism evidence="2 3">
    <name type="scientific">Leifsonia tongyongensis</name>
    <dbReference type="NCBI Taxonomy" id="1268043"/>
    <lineage>
        <taxon>Bacteria</taxon>
        <taxon>Bacillati</taxon>
        <taxon>Actinomycetota</taxon>
        <taxon>Actinomycetes</taxon>
        <taxon>Micrococcales</taxon>
        <taxon>Microbacteriaceae</taxon>
        <taxon>Leifsonia</taxon>
    </lineage>
</organism>
<keyword evidence="1" id="KW-0472">Membrane</keyword>
<evidence type="ECO:0000256" key="1">
    <source>
        <dbReference type="SAM" id="Phobius"/>
    </source>
</evidence>
<dbReference type="Pfam" id="PF03729">
    <property type="entry name" value="DUF308"/>
    <property type="match status" value="1"/>
</dbReference>
<keyword evidence="3" id="KW-1185">Reference proteome</keyword>
<gene>
    <name evidence="2" type="ORF">G3T36_05060</name>
</gene>
<evidence type="ECO:0000313" key="2">
    <source>
        <dbReference type="EMBL" id="NEN05236.1"/>
    </source>
</evidence>
<keyword evidence="1" id="KW-0812">Transmembrane</keyword>
<feature type="transmembrane region" description="Helical" evidence="1">
    <location>
        <begin position="74"/>
        <end position="92"/>
    </location>
</feature>
<accession>A0A6L9XVA7</accession>
<comment type="caution">
    <text evidence="2">The sequence shown here is derived from an EMBL/GenBank/DDBJ whole genome shotgun (WGS) entry which is preliminary data.</text>
</comment>
<keyword evidence="1" id="KW-1133">Transmembrane helix</keyword>
<evidence type="ECO:0000313" key="3">
    <source>
        <dbReference type="Proteomes" id="UP000474967"/>
    </source>
</evidence>
<feature type="transmembrane region" description="Helical" evidence="1">
    <location>
        <begin position="98"/>
        <end position="119"/>
    </location>
</feature>
<feature type="transmembrane region" description="Helical" evidence="1">
    <location>
        <begin position="154"/>
        <end position="172"/>
    </location>
</feature>
<feature type="transmembrane region" description="Helical" evidence="1">
    <location>
        <begin position="12"/>
        <end position="35"/>
    </location>
</feature>
<dbReference type="RefSeq" id="WP_163288438.1">
    <property type="nucleotide sequence ID" value="NZ_JAAGWY010000001.1"/>
</dbReference>
<name>A0A6L9XVA7_9MICO</name>
<reference evidence="2 3" key="1">
    <citation type="journal article" date="2014" name="J. Microbiol.">
        <title>Diaminobutyricibacter tongyongensis gen. nov., sp. nov. and Homoserinibacter gongjuensis gen. nov., sp. nov. belong to the family Microbacteriaceae.</title>
        <authorList>
            <person name="Kim S.J."/>
            <person name="Ahn J.H."/>
            <person name="Weon H.Y."/>
            <person name="Hamada M."/>
            <person name="Suzuki K."/>
            <person name="Kwon S.W."/>
        </authorList>
    </citation>
    <scope>NUCLEOTIDE SEQUENCE [LARGE SCALE GENOMIC DNA]</scope>
    <source>
        <strain evidence="2 3">NBRC 108724</strain>
    </source>
</reference>
<sequence length="195" mass="20213">MAAAPITQKSSGYWTVPVARAVVALVAAAVVTFSANHSATFGLLVFGAYAVVEGLLVGILSLRTVADRTLRRLFVLHGIVGVIAGVLALTLSGSGLGLFLYLVSVWAALTGFIELYCGVRSRSKDPSARDWMIVGGFTAVLAIVFLLIPSDSVLAVGLFGAYAVIVGVYLGIGGFSLKWAAQHASATEHPMESGS</sequence>
<dbReference type="InterPro" id="IPR005325">
    <property type="entry name" value="DUF308_memb"/>
</dbReference>
<feature type="transmembrane region" description="Helical" evidence="1">
    <location>
        <begin position="41"/>
        <end position="62"/>
    </location>
</feature>
<dbReference type="Proteomes" id="UP000474967">
    <property type="component" value="Unassembled WGS sequence"/>
</dbReference>